<evidence type="ECO:0008006" key="6">
    <source>
        <dbReference type="Google" id="ProtNLM"/>
    </source>
</evidence>
<dbReference type="InterPro" id="IPR011990">
    <property type="entry name" value="TPR-like_helical_dom_sf"/>
</dbReference>
<keyword evidence="2" id="KW-1133">Transmembrane helix</keyword>
<dbReference type="GO" id="GO:0006355">
    <property type="term" value="P:regulation of DNA-templated transcription"/>
    <property type="evidence" value="ECO:0007669"/>
    <property type="project" value="InterPro"/>
</dbReference>
<dbReference type="Proteomes" id="UP000199627">
    <property type="component" value="Unassembled WGS sequence"/>
</dbReference>
<dbReference type="SUPFAM" id="SSF48452">
    <property type="entry name" value="TPR-like"/>
    <property type="match status" value="1"/>
</dbReference>
<evidence type="ECO:0000313" key="4">
    <source>
        <dbReference type="EMBL" id="SDQ15049.1"/>
    </source>
</evidence>
<gene>
    <name evidence="4" type="ORF">SAMN05421664_0751</name>
</gene>
<accession>A0A1H0YII7</accession>
<dbReference type="GO" id="GO:0003677">
    <property type="term" value="F:DNA binding"/>
    <property type="evidence" value="ECO:0007669"/>
    <property type="project" value="InterPro"/>
</dbReference>
<organism evidence="4 5">
    <name type="scientific">Chryseobacterium soldanellicola</name>
    <dbReference type="NCBI Taxonomy" id="311333"/>
    <lineage>
        <taxon>Bacteria</taxon>
        <taxon>Pseudomonadati</taxon>
        <taxon>Bacteroidota</taxon>
        <taxon>Flavobacteriia</taxon>
        <taxon>Flavobacteriales</taxon>
        <taxon>Weeksellaceae</taxon>
        <taxon>Chryseobacterium group</taxon>
        <taxon>Chryseobacterium</taxon>
    </lineage>
</organism>
<feature type="signal peptide" evidence="3">
    <location>
        <begin position="1"/>
        <end position="20"/>
    </location>
</feature>
<sequence length="570" mass="66756">MYRIILILLLSVLLMNSSHSVNDNEYFYNIDKEFTEADHDQKKIHSLYLQELNKYKKTNDLKYLLSSKYGEIFLNTESRSKKISLIYELIRINDDHYEYITAACNFFLALELEDTSPKLCLQFLNEAIKIEEKSPIKNFLPHMYHAKGRWYFTHKSYSLARIYFGKALVNFSKRDTMYIASMHNNFALCDMKTGNFDSGIKQTRYAINILKTKKKLTGDEITFMHKMIANLGLFYFYKKDYVTAERYLVKDIDYSKSEQTLSLNGVKKVAKLLSIYQSNKQLDKVKEIILLYRTLLPKTKPLKAKIAICEILVNYYIKNNDIPNVNIYSDLLIKYNNQNAQDISEEIDNVSNVLNGYILKNINQQYDVKIESQKRKNILLVILIVAVIAISVRIIFKIRKKNEAEKNILEEEKSLLESNKENLEKDLQFQQGKIKNLHLNLNLKIETEKAFLENLKKIKRSKNIDAESTVRDLFFKINNLLQIDEKNCDLINESSIENKEFMEKLSNRFSTLTDHELKLCVLYRLNLSSKEVSLLENVTPGSARVYKSKIKSKMKLDKEEDLGIFLNSIK</sequence>
<evidence type="ECO:0000256" key="2">
    <source>
        <dbReference type="SAM" id="Phobius"/>
    </source>
</evidence>
<proteinExistence type="predicted"/>
<feature type="coiled-coil region" evidence="1">
    <location>
        <begin position="399"/>
        <end position="440"/>
    </location>
</feature>
<evidence type="ECO:0000256" key="1">
    <source>
        <dbReference type="SAM" id="Coils"/>
    </source>
</evidence>
<name>A0A1H0YII7_9FLAO</name>
<keyword evidence="1" id="KW-0175">Coiled coil</keyword>
<evidence type="ECO:0000313" key="5">
    <source>
        <dbReference type="Proteomes" id="UP000199627"/>
    </source>
</evidence>
<keyword evidence="2" id="KW-0812">Transmembrane</keyword>
<feature type="transmembrane region" description="Helical" evidence="2">
    <location>
        <begin position="378"/>
        <end position="396"/>
    </location>
</feature>
<keyword evidence="3" id="KW-0732">Signal</keyword>
<dbReference type="AlphaFoldDB" id="A0A1H0YII7"/>
<dbReference type="EMBL" id="FNKL01000001">
    <property type="protein sequence ID" value="SDQ15049.1"/>
    <property type="molecule type" value="Genomic_DNA"/>
</dbReference>
<keyword evidence="2" id="KW-0472">Membrane</keyword>
<dbReference type="InterPro" id="IPR016032">
    <property type="entry name" value="Sig_transdc_resp-reg_C-effctor"/>
</dbReference>
<protein>
    <recommendedName>
        <fullName evidence="6">HTH luxR-type domain-containing protein</fullName>
    </recommendedName>
</protein>
<reference evidence="5" key="1">
    <citation type="submission" date="2016-10" db="EMBL/GenBank/DDBJ databases">
        <authorList>
            <person name="Varghese N."/>
            <person name="Submissions S."/>
        </authorList>
    </citation>
    <scope>NUCLEOTIDE SEQUENCE [LARGE SCALE GENOMIC DNA]</scope>
    <source>
        <strain evidence="5">DSM 17072</strain>
    </source>
</reference>
<dbReference type="STRING" id="311333.SAMN05421664_0751"/>
<dbReference type="SUPFAM" id="SSF46894">
    <property type="entry name" value="C-terminal effector domain of the bipartite response regulators"/>
    <property type="match status" value="1"/>
</dbReference>
<keyword evidence="5" id="KW-1185">Reference proteome</keyword>
<evidence type="ECO:0000256" key="3">
    <source>
        <dbReference type="SAM" id="SignalP"/>
    </source>
</evidence>
<feature type="chain" id="PRO_5011444582" description="HTH luxR-type domain-containing protein" evidence="3">
    <location>
        <begin position="21"/>
        <end position="570"/>
    </location>
</feature>
<dbReference type="Gene3D" id="1.25.40.10">
    <property type="entry name" value="Tetratricopeptide repeat domain"/>
    <property type="match status" value="1"/>
</dbReference>